<sequence length="51" mass="5613">MVKFKQLSEKELLNIEGGLDPISIVIGVGGLMFTAYNAGYTLGKDLARRKR</sequence>
<dbReference type="NCBIfam" id="TIGR03949">
    <property type="entry name" value="bact_IIb_cerein"/>
    <property type="match status" value="1"/>
</dbReference>
<dbReference type="Proteomes" id="UP001228446">
    <property type="component" value="Unassembled WGS sequence"/>
</dbReference>
<feature type="transmembrane region" description="Helical" evidence="1">
    <location>
        <begin position="22"/>
        <end position="42"/>
    </location>
</feature>
<evidence type="ECO:0000313" key="2">
    <source>
        <dbReference type="EMBL" id="MDQ8832729.1"/>
    </source>
</evidence>
<name>A0ABU1B1I1_9STRE</name>
<dbReference type="EMBL" id="JAVIBX010000006">
    <property type="protein sequence ID" value="MDQ8832729.1"/>
    <property type="molecule type" value="Genomic_DNA"/>
</dbReference>
<keyword evidence="1" id="KW-0472">Membrane</keyword>
<dbReference type="InterPro" id="IPR010133">
    <property type="entry name" value="Bacteriocin_signal_seq"/>
</dbReference>
<keyword evidence="3" id="KW-1185">Reference proteome</keyword>
<accession>A0ABU1B1I1</accession>
<organism evidence="2 3">
    <name type="scientific">Streptococcus ruminantium</name>
    <dbReference type="NCBI Taxonomy" id="1917441"/>
    <lineage>
        <taxon>Bacteria</taxon>
        <taxon>Bacillati</taxon>
        <taxon>Bacillota</taxon>
        <taxon>Bacilli</taxon>
        <taxon>Lactobacillales</taxon>
        <taxon>Streptococcaceae</taxon>
        <taxon>Streptococcus</taxon>
    </lineage>
</organism>
<protein>
    <submittedName>
        <fullName evidence="2">Class IIb bacteriocin, lactobin A/cerein 7B family</fullName>
    </submittedName>
</protein>
<gene>
    <name evidence="2" type="ORF">RFF62_02750</name>
</gene>
<comment type="caution">
    <text evidence="2">The sequence shown here is derived from an EMBL/GenBank/DDBJ whole genome shotgun (WGS) entry which is preliminary data.</text>
</comment>
<dbReference type="InterPro" id="IPR023991">
    <property type="entry name" value="Bacteriocin_IIb_lactobn/cerein"/>
</dbReference>
<proteinExistence type="predicted"/>
<dbReference type="RefSeq" id="WP_155963540.1">
    <property type="nucleotide sequence ID" value="NZ_AP025333.1"/>
</dbReference>
<evidence type="ECO:0000313" key="3">
    <source>
        <dbReference type="Proteomes" id="UP001228446"/>
    </source>
</evidence>
<reference evidence="2 3" key="1">
    <citation type="submission" date="2023-08" db="EMBL/GenBank/DDBJ databases">
        <title>Streptococcus ruminantium-associated sheep mastitis outbreak detected in Italy is distinct from bovine isolates.</title>
        <authorList>
            <person name="Rosa M.N."/>
            <person name="Vezina B."/>
            <person name="Tola S."/>
        </authorList>
    </citation>
    <scope>NUCLEOTIDE SEQUENCE [LARGE SCALE GENOMIC DNA]</scope>
    <source>
        <strain evidence="2 3">OM6730</strain>
    </source>
</reference>
<dbReference type="NCBIfam" id="TIGR01847">
    <property type="entry name" value="bacteriocin_sig"/>
    <property type="match status" value="1"/>
</dbReference>
<keyword evidence="1" id="KW-1133">Transmembrane helix</keyword>
<keyword evidence="1" id="KW-0812">Transmembrane</keyword>
<evidence type="ECO:0000256" key="1">
    <source>
        <dbReference type="SAM" id="Phobius"/>
    </source>
</evidence>